<dbReference type="Proteomes" id="UP000176445">
    <property type="component" value="Unassembled WGS sequence"/>
</dbReference>
<evidence type="ECO:0000256" key="2">
    <source>
        <dbReference type="ARBA" id="ARBA00022475"/>
    </source>
</evidence>
<sequence length="269" mass="29775">MGTPQQPKLRLRDKRRRLLWVKVAAGTGVVAVSFALMWYAVRLPEVTIAEVGVEGAVLTKADVLKQISESALQGSYGFLIPKSSAFFVPKQNIAAAIVAAFPQVESVSVTRDGWQKLVVSVTERTPRALWCARDEDAVSCYLMNERGFIFDKTSGEEQYVEYFGVIGGEPIGSTFLAGGFYQLDTFVTAVAKAANRTASSVLVDENDDVEVTFAEGGTLKFVRIADQKETINNIVSVFASRKFNTDEKLEYADFRFGNKVYVKFRESDF</sequence>
<comment type="subcellular location">
    <subcellularLocation>
        <location evidence="1">Membrane</location>
    </subcellularLocation>
</comment>
<dbReference type="EMBL" id="MFKW01000010">
    <property type="protein sequence ID" value="OGG51876.1"/>
    <property type="molecule type" value="Genomic_DNA"/>
</dbReference>
<evidence type="ECO:0000256" key="8">
    <source>
        <dbReference type="SAM" id="Phobius"/>
    </source>
</evidence>
<feature type="transmembrane region" description="Helical" evidence="8">
    <location>
        <begin position="20"/>
        <end position="41"/>
    </location>
</feature>
<comment type="caution">
    <text evidence="10">The sequence shown here is derived from an EMBL/GenBank/DDBJ whole genome shotgun (WGS) entry which is preliminary data.</text>
</comment>
<evidence type="ECO:0000256" key="4">
    <source>
        <dbReference type="ARBA" id="ARBA00022692"/>
    </source>
</evidence>
<name>A0A1F6CRR8_9BACT</name>
<protein>
    <recommendedName>
        <fullName evidence="9">POTRA domain-containing protein</fullName>
    </recommendedName>
</protein>
<evidence type="ECO:0000256" key="6">
    <source>
        <dbReference type="ARBA" id="ARBA00023136"/>
    </source>
</evidence>
<dbReference type="AlphaFoldDB" id="A0A1F6CRR8"/>
<evidence type="ECO:0000259" key="9">
    <source>
        <dbReference type="PROSITE" id="PS51779"/>
    </source>
</evidence>
<organism evidence="10 11">
    <name type="scientific">Candidatus Kaiserbacteria bacterium RIFCSPHIGHO2_01_FULL_54_36b</name>
    <dbReference type="NCBI Taxonomy" id="1798483"/>
    <lineage>
        <taxon>Bacteria</taxon>
        <taxon>Candidatus Kaiseribacteriota</taxon>
    </lineage>
</organism>
<keyword evidence="3" id="KW-0132">Cell division</keyword>
<evidence type="ECO:0000256" key="3">
    <source>
        <dbReference type="ARBA" id="ARBA00022618"/>
    </source>
</evidence>
<keyword evidence="4 8" id="KW-0812">Transmembrane</keyword>
<evidence type="ECO:0000256" key="5">
    <source>
        <dbReference type="ARBA" id="ARBA00022989"/>
    </source>
</evidence>
<dbReference type="GO" id="GO:0090529">
    <property type="term" value="P:cell septum assembly"/>
    <property type="evidence" value="ECO:0007669"/>
    <property type="project" value="InterPro"/>
</dbReference>
<dbReference type="GO" id="GO:0016020">
    <property type="term" value="C:membrane"/>
    <property type="evidence" value="ECO:0007669"/>
    <property type="project" value="UniProtKB-SubCell"/>
</dbReference>
<evidence type="ECO:0000313" key="10">
    <source>
        <dbReference type="EMBL" id="OGG51876.1"/>
    </source>
</evidence>
<dbReference type="InterPro" id="IPR034746">
    <property type="entry name" value="POTRA"/>
</dbReference>
<gene>
    <name evidence="10" type="ORF">A2704_03535</name>
</gene>
<keyword evidence="7" id="KW-0131">Cell cycle</keyword>
<dbReference type="PROSITE" id="PS51779">
    <property type="entry name" value="POTRA"/>
    <property type="match status" value="1"/>
</dbReference>
<accession>A0A1F6CRR8</accession>
<dbReference type="PANTHER" id="PTHR35851">
    <property type="entry name" value="CELL DIVISION PROTEIN FTSQ"/>
    <property type="match status" value="1"/>
</dbReference>
<reference evidence="10 11" key="1">
    <citation type="journal article" date="2016" name="Nat. Commun.">
        <title>Thousands of microbial genomes shed light on interconnected biogeochemical processes in an aquifer system.</title>
        <authorList>
            <person name="Anantharaman K."/>
            <person name="Brown C.T."/>
            <person name="Hug L.A."/>
            <person name="Sharon I."/>
            <person name="Castelle C.J."/>
            <person name="Probst A.J."/>
            <person name="Thomas B.C."/>
            <person name="Singh A."/>
            <person name="Wilkins M.J."/>
            <person name="Karaoz U."/>
            <person name="Brodie E.L."/>
            <person name="Williams K.H."/>
            <person name="Hubbard S.S."/>
            <person name="Banfield J.F."/>
        </authorList>
    </citation>
    <scope>NUCLEOTIDE SEQUENCE [LARGE SCALE GENOMIC DNA]</scope>
</reference>
<feature type="domain" description="POTRA" evidence="9">
    <location>
        <begin position="46"/>
        <end position="124"/>
    </location>
</feature>
<proteinExistence type="predicted"/>
<keyword evidence="2" id="KW-1003">Cell membrane</keyword>
<evidence type="ECO:0000313" key="11">
    <source>
        <dbReference type="Proteomes" id="UP000176445"/>
    </source>
</evidence>
<keyword evidence="6 8" id="KW-0472">Membrane</keyword>
<evidence type="ECO:0000256" key="7">
    <source>
        <dbReference type="ARBA" id="ARBA00023306"/>
    </source>
</evidence>
<evidence type="ECO:0000256" key="1">
    <source>
        <dbReference type="ARBA" id="ARBA00004370"/>
    </source>
</evidence>
<keyword evidence="5 8" id="KW-1133">Transmembrane helix</keyword>
<dbReference type="PANTHER" id="PTHR35851:SF1">
    <property type="entry name" value="CELL DIVISION PROTEIN FTSQ"/>
    <property type="match status" value="1"/>
</dbReference>
<dbReference type="InterPro" id="IPR026579">
    <property type="entry name" value="FtsQ"/>
</dbReference>